<evidence type="ECO:0000256" key="8">
    <source>
        <dbReference type="RuleBase" id="RU367155"/>
    </source>
</evidence>
<keyword evidence="6 8" id="KW-0539">Nucleus</keyword>
<keyword evidence="5 8" id="KW-0804">Transcription</keyword>
<dbReference type="GO" id="GO:0003700">
    <property type="term" value="F:DNA-binding transcription factor activity"/>
    <property type="evidence" value="ECO:0007669"/>
    <property type="project" value="UniProtKB-UniRule"/>
</dbReference>
<name>A0AAV1WKU5_LUPLU</name>
<dbReference type="GO" id="GO:0016602">
    <property type="term" value="C:CCAAT-binding factor complex"/>
    <property type="evidence" value="ECO:0007669"/>
    <property type="project" value="InterPro"/>
</dbReference>
<evidence type="ECO:0000256" key="4">
    <source>
        <dbReference type="ARBA" id="ARBA00023159"/>
    </source>
</evidence>
<feature type="region of interest" description="Disordered" evidence="9">
    <location>
        <begin position="206"/>
        <end position="337"/>
    </location>
</feature>
<evidence type="ECO:0000256" key="7">
    <source>
        <dbReference type="ARBA" id="ARBA00025911"/>
    </source>
</evidence>
<evidence type="ECO:0000256" key="6">
    <source>
        <dbReference type="ARBA" id="ARBA00023242"/>
    </source>
</evidence>
<feature type="compositionally biased region" description="Polar residues" evidence="9">
    <location>
        <begin position="286"/>
        <end position="302"/>
    </location>
</feature>
<dbReference type="InterPro" id="IPR018362">
    <property type="entry name" value="CCAAT-binding_factor_CS"/>
</dbReference>
<comment type="function">
    <text evidence="8">Component of the sequence-specific heterotrimeric transcription factor (NF-Y) which specifically recognizes a 5'-CCAAT-3' box motif found in the promoters of its target genes.</text>
</comment>
<feature type="region of interest" description="Disordered" evidence="9">
    <location>
        <begin position="1"/>
        <end position="20"/>
    </location>
</feature>
<comment type="subcellular location">
    <subcellularLocation>
        <location evidence="1 8">Nucleus</location>
    </subcellularLocation>
</comment>
<proteinExistence type="inferred from homology"/>
<dbReference type="AlphaFoldDB" id="A0AAV1WKU5"/>
<keyword evidence="2 8" id="KW-0805">Transcription regulation</keyword>
<protein>
    <recommendedName>
        <fullName evidence="8">Nuclear transcription factor Y subunit</fullName>
    </recommendedName>
</protein>
<dbReference type="PANTHER" id="PTHR12632">
    <property type="entry name" value="TRANSCRIPTION FACTOR NF-Y ALPHA-RELATED"/>
    <property type="match status" value="1"/>
</dbReference>
<keyword evidence="3 8" id="KW-0238">DNA-binding</keyword>
<dbReference type="Gene3D" id="6.10.250.2430">
    <property type="match status" value="1"/>
</dbReference>
<feature type="compositionally biased region" description="Polar residues" evidence="9">
    <location>
        <begin position="258"/>
        <end position="268"/>
    </location>
</feature>
<gene>
    <name evidence="10" type="ORF">LLUT_LOCUS10751</name>
</gene>
<reference evidence="10 11" key="1">
    <citation type="submission" date="2024-03" db="EMBL/GenBank/DDBJ databases">
        <authorList>
            <person name="Martinez-Hernandez J."/>
        </authorList>
    </citation>
    <scope>NUCLEOTIDE SEQUENCE [LARGE SCALE GENOMIC DNA]</scope>
</reference>
<comment type="caution">
    <text evidence="10">The sequence shown here is derived from an EMBL/GenBank/DDBJ whole genome shotgun (WGS) entry which is preliminary data.</text>
</comment>
<sequence length="337" mass="36580">MQPKSETNGMRPDPHSFQPSIGYAEHWWRGIAYNPIAQTMSEANTTNSSSLDCPNGDSESSEEGRSLSNSGLNEEEDGATKDSQHAAPNQTENYGQEQQGMQHTSASANSVLEEGPTQTPQLELVGHSIACATTPYQDPYHGGIMAPYGHQPLGYASFMGMPHARMPLPLEMAQEPVYVNAKQYQGILRRRQARAKAELERKLIKARKHAMRRARGSGGRFAKKSDVEASGKDMGSGPVLSSQSISSSGSEPLPSDSAETLNSPNMLQQDARGSKAHSRLEAPNYENGSDSYHNHNGLQSSTYRKHSGERAEEGDCSGQQRGSIASEHASQRCLAIH</sequence>
<evidence type="ECO:0000256" key="2">
    <source>
        <dbReference type="ARBA" id="ARBA00023015"/>
    </source>
</evidence>
<feature type="compositionally biased region" description="Low complexity" evidence="9">
    <location>
        <begin position="235"/>
        <end position="257"/>
    </location>
</feature>
<evidence type="ECO:0000313" key="11">
    <source>
        <dbReference type="Proteomes" id="UP001497480"/>
    </source>
</evidence>
<dbReference type="PROSITE" id="PS51152">
    <property type="entry name" value="NFYA_HAP2_2"/>
    <property type="match status" value="1"/>
</dbReference>
<keyword evidence="11" id="KW-1185">Reference proteome</keyword>
<comment type="similarity">
    <text evidence="8">Belongs to the NFYA/HAP2 subunit family.</text>
</comment>
<evidence type="ECO:0000256" key="3">
    <source>
        <dbReference type="ARBA" id="ARBA00023125"/>
    </source>
</evidence>
<evidence type="ECO:0000256" key="5">
    <source>
        <dbReference type="ARBA" id="ARBA00023163"/>
    </source>
</evidence>
<dbReference type="InterPro" id="IPR001289">
    <property type="entry name" value="NFYA"/>
</dbReference>
<dbReference type="EMBL" id="CAXHTB010000007">
    <property type="protein sequence ID" value="CAL0309691.1"/>
    <property type="molecule type" value="Genomic_DNA"/>
</dbReference>
<feature type="compositionally biased region" description="Polar residues" evidence="9">
    <location>
        <begin position="43"/>
        <end position="52"/>
    </location>
</feature>
<dbReference type="PROSITE" id="PS00686">
    <property type="entry name" value="NFYA_HAP2_1"/>
    <property type="match status" value="1"/>
</dbReference>
<evidence type="ECO:0000256" key="1">
    <source>
        <dbReference type="ARBA" id="ARBA00004123"/>
    </source>
</evidence>
<feature type="region of interest" description="Disordered" evidence="9">
    <location>
        <begin position="43"/>
        <end position="118"/>
    </location>
</feature>
<evidence type="ECO:0000313" key="10">
    <source>
        <dbReference type="EMBL" id="CAL0309691.1"/>
    </source>
</evidence>
<dbReference type="SMART" id="SM00521">
    <property type="entry name" value="CBF"/>
    <property type="match status" value="1"/>
</dbReference>
<feature type="compositionally biased region" description="Basic residues" evidence="9">
    <location>
        <begin position="206"/>
        <end position="215"/>
    </location>
</feature>
<organism evidence="10 11">
    <name type="scientific">Lupinus luteus</name>
    <name type="common">European yellow lupine</name>
    <dbReference type="NCBI Taxonomy" id="3873"/>
    <lineage>
        <taxon>Eukaryota</taxon>
        <taxon>Viridiplantae</taxon>
        <taxon>Streptophyta</taxon>
        <taxon>Embryophyta</taxon>
        <taxon>Tracheophyta</taxon>
        <taxon>Spermatophyta</taxon>
        <taxon>Magnoliopsida</taxon>
        <taxon>eudicotyledons</taxon>
        <taxon>Gunneridae</taxon>
        <taxon>Pentapetalae</taxon>
        <taxon>rosids</taxon>
        <taxon>fabids</taxon>
        <taxon>Fabales</taxon>
        <taxon>Fabaceae</taxon>
        <taxon>Papilionoideae</taxon>
        <taxon>50 kb inversion clade</taxon>
        <taxon>genistoids sensu lato</taxon>
        <taxon>core genistoids</taxon>
        <taxon>Genisteae</taxon>
        <taxon>Lupinus</taxon>
    </lineage>
</organism>
<keyword evidence="4" id="KW-0010">Activator</keyword>
<evidence type="ECO:0000256" key="9">
    <source>
        <dbReference type="SAM" id="MobiDB-lite"/>
    </source>
</evidence>
<comment type="subunit">
    <text evidence="7">Heterotrimeric transcription factor composed of three components, NF-YA, NF-YB and NF-YC. NF-YB and NF-YC must interact and dimerize for NF-YA association and DNA binding.</text>
</comment>
<feature type="compositionally biased region" description="Polar residues" evidence="9">
    <location>
        <begin position="86"/>
        <end position="118"/>
    </location>
</feature>
<dbReference type="Proteomes" id="UP001497480">
    <property type="component" value="Unassembled WGS sequence"/>
</dbReference>
<dbReference type="GO" id="GO:0003677">
    <property type="term" value="F:DNA binding"/>
    <property type="evidence" value="ECO:0007669"/>
    <property type="project" value="UniProtKB-KW"/>
</dbReference>
<accession>A0AAV1WKU5</accession>
<dbReference type="Pfam" id="PF02045">
    <property type="entry name" value="CBFB_NFYA"/>
    <property type="match status" value="1"/>
</dbReference>